<dbReference type="EMBL" id="CP025791">
    <property type="protein sequence ID" value="AUP78953.1"/>
    <property type="molecule type" value="Genomic_DNA"/>
</dbReference>
<dbReference type="RefSeq" id="WP_102755608.1">
    <property type="nucleotide sequence ID" value="NZ_CP025791.1"/>
</dbReference>
<protein>
    <submittedName>
        <fullName evidence="1">Uncharacterized protein</fullName>
    </submittedName>
</protein>
<reference evidence="1 2" key="1">
    <citation type="submission" date="2018-01" db="EMBL/GenBank/DDBJ databases">
        <title>Complete genome sequence of Flavivirga eckloniae ECD14 isolated from seaweed Ecklonia cava.</title>
        <authorList>
            <person name="Lee J.H."/>
            <person name="Baik K.S."/>
            <person name="Seong C.N."/>
        </authorList>
    </citation>
    <scope>NUCLEOTIDE SEQUENCE [LARGE SCALE GENOMIC DNA]</scope>
    <source>
        <strain evidence="1 2">ECD14</strain>
    </source>
</reference>
<name>A0A2K9PPF3_9FLAO</name>
<dbReference type="KEGG" id="fek:C1H87_09675"/>
<dbReference type="Proteomes" id="UP000235826">
    <property type="component" value="Chromosome"/>
</dbReference>
<dbReference type="SUPFAM" id="SSF48452">
    <property type="entry name" value="TPR-like"/>
    <property type="match status" value="1"/>
</dbReference>
<dbReference type="Gene3D" id="1.25.40.10">
    <property type="entry name" value="Tetratricopeptide repeat domain"/>
    <property type="match status" value="1"/>
</dbReference>
<keyword evidence="2" id="KW-1185">Reference proteome</keyword>
<dbReference type="InterPro" id="IPR019734">
    <property type="entry name" value="TPR_rpt"/>
</dbReference>
<dbReference type="InterPro" id="IPR011990">
    <property type="entry name" value="TPR-like_helical_dom_sf"/>
</dbReference>
<dbReference type="Pfam" id="PF13174">
    <property type="entry name" value="TPR_6"/>
    <property type="match status" value="1"/>
</dbReference>
<accession>A0A2K9PPF3</accession>
<proteinExistence type="predicted"/>
<evidence type="ECO:0000313" key="2">
    <source>
        <dbReference type="Proteomes" id="UP000235826"/>
    </source>
</evidence>
<evidence type="ECO:0000313" key="1">
    <source>
        <dbReference type="EMBL" id="AUP78953.1"/>
    </source>
</evidence>
<organism evidence="1 2">
    <name type="scientific">Flavivirga eckloniae</name>
    <dbReference type="NCBI Taxonomy" id="1803846"/>
    <lineage>
        <taxon>Bacteria</taxon>
        <taxon>Pseudomonadati</taxon>
        <taxon>Bacteroidota</taxon>
        <taxon>Flavobacteriia</taxon>
        <taxon>Flavobacteriales</taxon>
        <taxon>Flavobacteriaceae</taxon>
        <taxon>Flavivirga</taxon>
    </lineage>
</organism>
<gene>
    <name evidence="1" type="ORF">C1H87_09675</name>
</gene>
<sequence length="158" mass="18279">MKTNSYIDEIVQQGIELKNEDKFQQSIDVLEKVISNYPNYKKINGVMLLLAGNYYKLKLYERSIDYSFKVVANNPKVELANLLLYLSYFDLDEHEKAFMVLFSYLEKYPADLFKDTLEELLDGLIDGYSLNYEEDIISYAKKNDVDIPKGLLGGTNSN</sequence>
<dbReference type="AlphaFoldDB" id="A0A2K9PPF3"/>